<dbReference type="AlphaFoldDB" id="E5A7H8"/>
<reference evidence="2" key="1">
    <citation type="journal article" date="2011" name="Nat. Commun.">
        <title>Effector diversification within compartments of the Leptosphaeria maculans genome affected by Repeat-Induced Point mutations.</title>
        <authorList>
            <person name="Rouxel T."/>
            <person name="Grandaubert J."/>
            <person name="Hane J.K."/>
            <person name="Hoede C."/>
            <person name="van de Wouw A.P."/>
            <person name="Couloux A."/>
            <person name="Dominguez V."/>
            <person name="Anthouard V."/>
            <person name="Bally P."/>
            <person name="Bourras S."/>
            <person name="Cozijnsen A.J."/>
            <person name="Ciuffetti L.M."/>
            <person name="Degrave A."/>
            <person name="Dilmaghani A."/>
            <person name="Duret L."/>
            <person name="Fudal I."/>
            <person name="Goodwin S.B."/>
            <person name="Gout L."/>
            <person name="Glaser N."/>
            <person name="Linglin J."/>
            <person name="Kema G.H.J."/>
            <person name="Lapalu N."/>
            <person name="Lawrence C.B."/>
            <person name="May K."/>
            <person name="Meyer M."/>
            <person name="Ollivier B."/>
            <person name="Poulain J."/>
            <person name="Schoch C.L."/>
            <person name="Simon A."/>
            <person name="Spatafora J.W."/>
            <person name="Stachowiak A."/>
            <person name="Turgeon B.G."/>
            <person name="Tyler B.M."/>
            <person name="Vincent D."/>
            <person name="Weissenbach J."/>
            <person name="Amselem J."/>
            <person name="Quesneville H."/>
            <person name="Oliver R.P."/>
            <person name="Wincker P."/>
            <person name="Balesdent M.-H."/>
            <person name="Howlett B.J."/>
        </authorList>
    </citation>
    <scope>NUCLEOTIDE SEQUENCE [LARGE SCALE GENOMIC DNA]</scope>
    <source>
        <strain evidence="2">JN3 / isolate v23.1.3 / race Av1-4-5-6-7-8</strain>
    </source>
</reference>
<dbReference type="VEuPathDB" id="FungiDB:LEMA_uP088120.1"/>
<gene>
    <name evidence="1" type="ORF">LEMA_uP088120.1</name>
</gene>
<dbReference type="EMBL" id="FP929136">
    <property type="protein sequence ID" value="CBX99573.1"/>
    <property type="molecule type" value="Genomic_DNA"/>
</dbReference>
<evidence type="ECO:0000313" key="2">
    <source>
        <dbReference type="Proteomes" id="UP000002668"/>
    </source>
</evidence>
<accession>E5A7H8</accession>
<proteinExistence type="predicted"/>
<protein>
    <submittedName>
        <fullName evidence="1">Uncharacterized protein</fullName>
    </submittedName>
</protein>
<sequence>MDELIIQAIGKLDLCSRCWKSAVLRNWSAVEYDVTGSSHLDALRAKSKTRPRSTKEKP</sequence>
<dbReference type="Proteomes" id="UP000002668">
    <property type="component" value="Genome"/>
</dbReference>
<organism evidence="1 2">
    <name type="scientific">Leptosphaeria maculans (strain JN3 / isolate v23.1.3 / race Av1-4-5-6-7-8)</name>
    <name type="common">Blackleg fungus</name>
    <name type="synonym">Phoma lingam</name>
    <dbReference type="NCBI Taxonomy" id="985895"/>
    <lineage>
        <taxon>Eukaryota</taxon>
        <taxon>Fungi</taxon>
        <taxon>Dikarya</taxon>
        <taxon>Ascomycota</taxon>
        <taxon>Pezizomycotina</taxon>
        <taxon>Dothideomycetes</taxon>
        <taxon>Pleosporomycetidae</taxon>
        <taxon>Pleosporales</taxon>
        <taxon>Pleosporineae</taxon>
        <taxon>Leptosphaeriaceae</taxon>
        <taxon>Plenodomus</taxon>
        <taxon>Plenodomus lingam/Leptosphaeria maculans species complex</taxon>
    </lineage>
</organism>
<keyword evidence="2" id="KW-1185">Reference proteome</keyword>
<dbReference type="HOGENOM" id="CLU_2979554_0_0_1"/>
<dbReference type="InParanoid" id="E5A7H8"/>
<evidence type="ECO:0000313" key="1">
    <source>
        <dbReference type="EMBL" id="CBX99573.1"/>
    </source>
</evidence>
<name>E5A7H8_LEPMJ</name>